<feature type="compositionally biased region" description="Pro residues" evidence="2">
    <location>
        <begin position="509"/>
        <end position="518"/>
    </location>
</feature>
<dbReference type="OrthoDB" id="3573673at2"/>
<keyword evidence="3" id="KW-0812">Transmembrane</keyword>
<evidence type="ECO:0000256" key="1">
    <source>
        <dbReference type="ARBA" id="ARBA00006068"/>
    </source>
</evidence>
<organism evidence="5 6">
    <name type="scientific">Parenemella sanctibonifatiensis</name>
    <dbReference type="NCBI Taxonomy" id="2016505"/>
    <lineage>
        <taxon>Bacteria</taxon>
        <taxon>Bacillati</taxon>
        <taxon>Actinomycetota</taxon>
        <taxon>Actinomycetes</taxon>
        <taxon>Propionibacteriales</taxon>
        <taxon>Propionibacteriaceae</taxon>
        <taxon>Parenemella</taxon>
    </lineage>
</organism>
<comment type="similarity">
    <text evidence="1">Belongs to the LytR/CpsA/Psr (LCP) family.</text>
</comment>
<dbReference type="PANTHER" id="PTHR33392">
    <property type="entry name" value="POLYISOPRENYL-TEICHOIC ACID--PEPTIDOGLYCAN TEICHOIC ACID TRANSFERASE TAGU"/>
    <property type="match status" value="1"/>
</dbReference>
<feature type="transmembrane region" description="Helical" evidence="3">
    <location>
        <begin position="45"/>
        <end position="67"/>
    </location>
</feature>
<dbReference type="InterPro" id="IPR004474">
    <property type="entry name" value="LytR_CpsA_psr"/>
</dbReference>
<accession>A0A255EMI9</accession>
<protein>
    <submittedName>
        <fullName evidence="5">Transcriptional regulator</fullName>
    </submittedName>
</protein>
<evidence type="ECO:0000256" key="3">
    <source>
        <dbReference type="SAM" id="Phobius"/>
    </source>
</evidence>
<dbReference type="RefSeq" id="WP_094452847.1">
    <property type="nucleotide sequence ID" value="NZ_NMVJ01000001.1"/>
</dbReference>
<evidence type="ECO:0000256" key="2">
    <source>
        <dbReference type="SAM" id="MobiDB-lite"/>
    </source>
</evidence>
<keyword evidence="3" id="KW-1133">Transmembrane helix</keyword>
<evidence type="ECO:0000313" key="6">
    <source>
        <dbReference type="Proteomes" id="UP000216300"/>
    </source>
</evidence>
<dbReference type="AlphaFoldDB" id="A0A255EMI9"/>
<dbReference type="NCBIfam" id="TIGR00350">
    <property type="entry name" value="lytR_cpsA_psr"/>
    <property type="match status" value="1"/>
</dbReference>
<dbReference type="Proteomes" id="UP000216300">
    <property type="component" value="Unassembled WGS sequence"/>
</dbReference>
<feature type="transmembrane region" description="Helical" evidence="3">
    <location>
        <begin position="87"/>
        <end position="110"/>
    </location>
</feature>
<dbReference type="Pfam" id="PF03816">
    <property type="entry name" value="LytR_cpsA_psr"/>
    <property type="match status" value="1"/>
</dbReference>
<sequence>MTTADTDPASPPAAAPEHQFRKSLGWTALSAAAPGSGLIKSGHRILGGVVLGAFALAVVGLVAYGVWGIQDIGRLAGHATNAPALRVLTFVLILVALGWVTSLVASHLFLRPGKLSNTQRLVGSIFVAGLSLVIATPLAVAARYSWDQANLLDAIFGSEDDTKSATRTQLDPNDEDPWDGKDRVNLLLLGADSTDTRVGVRTDTVMVASVDTRTGNTSLFALPRNTQHMPFPEDSPLSQIYPDGFVDPDGIDGESYLYAMYENVAQNPEVPPNILGETDYFGADVLKLSTGEALGLTIDYFVMINIEGFTALVEALGGITVNVNERVPMGGNTDRDIKPFAYIEPGPDKHLNGREALWFARGRYGSSDYQRMDRQRCVIAAMIKQVNPANLITKYEAVASASQNIISTDIPRQVLPQFVDLGLKVQQANVRSLTFNRDNGFISEDPDFDLVRRQVDETIGRAQQPSPEPSPAPAPPQTSEPQPSEPEPSPSPSPTPELPPSPEASTPGTPQPPEPPPDTDIQDACAYNPAQATATPTP</sequence>
<feature type="region of interest" description="Disordered" evidence="2">
    <location>
        <begin position="459"/>
        <end position="538"/>
    </location>
</feature>
<dbReference type="Gene3D" id="3.40.630.190">
    <property type="entry name" value="LCP protein"/>
    <property type="match status" value="1"/>
</dbReference>
<feature type="transmembrane region" description="Helical" evidence="3">
    <location>
        <begin position="122"/>
        <end position="146"/>
    </location>
</feature>
<evidence type="ECO:0000259" key="4">
    <source>
        <dbReference type="Pfam" id="PF03816"/>
    </source>
</evidence>
<name>A0A255EMI9_9ACTN</name>
<proteinExistence type="inferred from homology"/>
<feature type="domain" description="Cell envelope-related transcriptional attenuator" evidence="4">
    <location>
        <begin position="201"/>
        <end position="386"/>
    </location>
</feature>
<keyword evidence="3" id="KW-0472">Membrane</keyword>
<feature type="compositionally biased region" description="Pro residues" evidence="2">
    <location>
        <begin position="466"/>
        <end position="502"/>
    </location>
</feature>
<dbReference type="PANTHER" id="PTHR33392:SF6">
    <property type="entry name" value="POLYISOPRENYL-TEICHOIC ACID--PEPTIDOGLYCAN TEICHOIC ACID TRANSFERASE TAGU"/>
    <property type="match status" value="1"/>
</dbReference>
<reference evidence="5 6" key="1">
    <citation type="submission" date="2017-07" db="EMBL/GenBank/DDBJ databases">
        <title>Draft whole genome sequences of clinical Proprionibacteriaceae strains.</title>
        <authorList>
            <person name="Bernier A.-M."/>
            <person name="Bernard K."/>
            <person name="Domingo M.-C."/>
        </authorList>
    </citation>
    <scope>NUCLEOTIDE SEQUENCE [LARGE SCALE GENOMIC DNA]</scope>
    <source>
        <strain evidence="5 6">NML 150081</strain>
    </source>
</reference>
<comment type="caution">
    <text evidence="5">The sequence shown here is derived from an EMBL/GenBank/DDBJ whole genome shotgun (WGS) entry which is preliminary data.</text>
</comment>
<dbReference type="InterPro" id="IPR050922">
    <property type="entry name" value="LytR/CpsA/Psr_CW_biosynth"/>
</dbReference>
<keyword evidence="6" id="KW-1185">Reference proteome</keyword>
<dbReference type="EMBL" id="NMVJ01000001">
    <property type="protein sequence ID" value="OYN92724.1"/>
    <property type="molecule type" value="Genomic_DNA"/>
</dbReference>
<evidence type="ECO:0000313" key="5">
    <source>
        <dbReference type="EMBL" id="OYN92724.1"/>
    </source>
</evidence>
<gene>
    <name evidence="5" type="ORF">CGZ91_04470</name>
</gene>